<proteinExistence type="predicted"/>
<evidence type="ECO:0000313" key="2">
    <source>
        <dbReference type="EMBL" id="MBW29389.1"/>
    </source>
</evidence>
<reference evidence="2" key="1">
    <citation type="submission" date="2018-01" db="EMBL/GenBank/DDBJ databases">
        <title>An insight into the sialome of Amazonian anophelines.</title>
        <authorList>
            <person name="Ribeiro J.M."/>
            <person name="Scarpassa V."/>
            <person name="Calvo E."/>
        </authorList>
    </citation>
    <scope>NUCLEOTIDE SEQUENCE</scope>
    <source>
        <tissue evidence="2">Salivary glands</tissue>
    </source>
</reference>
<keyword evidence="1" id="KW-1133">Transmembrane helix</keyword>
<evidence type="ECO:0000256" key="1">
    <source>
        <dbReference type="SAM" id="Phobius"/>
    </source>
</evidence>
<protein>
    <submittedName>
        <fullName evidence="2">Uncharacterized protein</fullName>
    </submittedName>
</protein>
<dbReference type="EMBL" id="GGFM01008638">
    <property type="protein sequence ID" value="MBW29389.1"/>
    <property type="molecule type" value="Transcribed_RNA"/>
</dbReference>
<keyword evidence="1" id="KW-0472">Membrane</keyword>
<accession>A0A2M3ZLI8</accession>
<organism evidence="2">
    <name type="scientific">Anopheles braziliensis</name>
    <dbReference type="NCBI Taxonomy" id="58242"/>
    <lineage>
        <taxon>Eukaryota</taxon>
        <taxon>Metazoa</taxon>
        <taxon>Ecdysozoa</taxon>
        <taxon>Arthropoda</taxon>
        <taxon>Hexapoda</taxon>
        <taxon>Insecta</taxon>
        <taxon>Pterygota</taxon>
        <taxon>Neoptera</taxon>
        <taxon>Endopterygota</taxon>
        <taxon>Diptera</taxon>
        <taxon>Nematocera</taxon>
        <taxon>Culicoidea</taxon>
        <taxon>Culicidae</taxon>
        <taxon>Anophelinae</taxon>
        <taxon>Anopheles</taxon>
    </lineage>
</organism>
<dbReference type="AlphaFoldDB" id="A0A2M3ZLI8"/>
<keyword evidence="1" id="KW-0812">Transmembrane</keyword>
<feature type="transmembrane region" description="Helical" evidence="1">
    <location>
        <begin position="30"/>
        <end position="52"/>
    </location>
</feature>
<name>A0A2M3ZLI8_9DIPT</name>
<sequence length="72" mass="8055">MVCVFCFLVVFLSFSTILLLVKNQSFGWCVFANIIYATVSPISISLLPALSLSLSLSASDRLYNTICFYLLY</sequence>